<dbReference type="EMBL" id="JAHHGZ010000006">
    <property type="protein sequence ID" value="MBW4667357.1"/>
    <property type="molecule type" value="Genomic_DNA"/>
</dbReference>
<dbReference type="AlphaFoldDB" id="A0A951QLW0"/>
<reference evidence="1" key="1">
    <citation type="submission" date="2021-05" db="EMBL/GenBank/DDBJ databases">
        <authorList>
            <person name="Pietrasiak N."/>
            <person name="Ward R."/>
            <person name="Stajich J.E."/>
            <person name="Kurbessoian T."/>
        </authorList>
    </citation>
    <scope>NUCLEOTIDE SEQUENCE</scope>
    <source>
        <strain evidence="1">GSE-NOS-MK-12-04C</strain>
    </source>
</reference>
<accession>A0A951QLW0</accession>
<dbReference type="Proteomes" id="UP000729701">
    <property type="component" value="Unassembled WGS sequence"/>
</dbReference>
<name>A0A951QLW0_9CYAN</name>
<organism evidence="1 2">
    <name type="scientific">Cyanomargarita calcarea GSE-NOS-MK-12-04C</name>
    <dbReference type="NCBI Taxonomy" id="2839659"/>
    <lineage>
        <taxon>Bacteria</taxon>
        <taxon>Bacillati</taxon>
        <taxon>Cyanobacteriota</taxon>
        <taxon>Cyanophyceae</taxon>
        <taxon>Nostocales</taxon>
        <taxon>Cyanomargaritaceae</taxon>
        <taxon>Cyanomargarita</taxon>
    </lineage>
</organism>
<evidence type="ECO:0000313" key="2">
    <source>
        <dbReference type="Proteomes" id="UP000729701"/>
    </source>
</evidence>
<proteinExistence type="predicted"/>
<sequence>MVYITLSSVEQLHPHACLALINRYSKLKDEFYYADIDVLYAIKESKIGEWVSSGEIVATKVVKRVNPTFEAIQKTIALGGDGLSVWYSRYFDYDGFIPEDVLPMHRLVLDIVNDDICLPRDELLYSREFAEYKEQLAIYNAEMERRKPIQSEYDKIYASWCNNRFASLCEWAKQKKLNIPVKGVKKRKFLEHAYRQGFSYPPFNVVKPNFDKIVCPKAPKKEEELSLNDYQIGMNPEVDEAIAWMKSFALEKGFAIDEDFKCWDSRVTDFIEDYYREVDKEETIELVLEIMRSALDGKLTAKEVWDGLTDFEIDYESAIGMKCEYNRHYNEEKHRDFGKWHEINLSMSGYWLVEFQSTIDTTLVFHLPYENVLLKKCFALADLNQLPVEYSLQEHYGREISSEERAHYPLLPLLSVFGYDESDFPYQLAQYVSNRHYYYDDHDWDEDDWDDEMY</sequence>
<gene>
    <name evidence="1" type="ORF">KME60_07960</name>
</gene>
<comment type="caution">
    <text evidence="1">The sequence shown here is derived from an EMBL/GenBank/DDBJ whole genome shotgun (WGS) entry which is preliminary data.</text>
</comment>
<protein>
    <submittedName>
        <fullName evidence="1">Uncharacterized protein</fullName>
    </submittedName>
</protein>
<reference evidence="1" key="2">
    <citation type="journal article" date="2022" name="Microbiol. Resour. Announc.">
        <title>Metagenome Sequencing to Explore Phylogenomics of Terrestrial Cyanobacteria.</title>
        <authorList>
            <person name="Ward R.D."/>
            <person name="Stajich J.E."/>
            <person name="Johansen J.R."/>
            <person name="Huntemann M."/>
            <person name="Clum A."/>
            <person name="Foster B."/>
            <person name="Foster B."/>
            <person name="Roux S."/>
            <person name="Palaniappan K."/>
            <person name="Varghese N."/>
            <person name="Mukherjee S."/>
            <person name="Reddy T.B.K."/>
            <person name="Daum C."/>
            <person name="Copeland A."/>
            <person name="Chen I.A."/>
            <person name="Ivanova N.N."/>
            <person name="Kyrpides N.C."/>
            <person name="Shapiro N."/>
            <person name="Eloe-Fadrosh E.A."/>
            <person name="Pietrasiak N."/>
        </authorList>
    </citation>
    <scope>NUCLEOTIDE SEQUENCE</scope>
    <source>
        <strain evidence="1">GSE-NOS-MK-12-04C</strain>
    </source>
</reference>
<evidence type="ECO:0000313" key="1">
    <source>
        <dbReference type="EMBL" id="MBW4667357.1"/>
    </source>
</evidence>